<dbReference type="Pfam" id="PF00098">
    <property type="entry name" value="zf-CCHC"/>
    <property type="match status" value="1"/>
</dbReference>
<keyword evidence="1" id="KW-0479">Metal-binding</keyword>
<dbReference type="InterPro" id="IPR050462">
    <property type="entry name" value="Retroviral_Gag-Pol_poly"/>
</dbReference>
<feature type="compositionally biased region" description="Basic and acidic residues" evidence="3">
    <location>
        <begin position="128"/>
        <end position="174"/>
    </location>
</feature>
<feature type="coiled-coil region" evidence="2">
    <location>
        <begin position="7"/>
        <end position="59"/>
    </location>
</feature>
<dbReference type="GO" id="GO:0003676">
    <property type="term" value="F:nucleic acid binding"/>
    <property type="evidence" value="ECO:0007669"/>
    <property type="project" value="InterPro"/>
</dbReference>
<dbReference type="GO" id="GO:0008270">
    <property type="term" value="F:zinc ion binding"/>
    <property type="evidence" value="ECO:0007669"/>
    <property type="project" value="UniProtKB-KW"/>
</dbReference>
<feature type="compositionally biased region" description="Polar residues" evidence="3">
    <location>
        <begin position="539"/>
        <end position="556"/>
    </location>
</feature>
<accession>A0AAV1FL37</accession>
<keyword evidence="6" id="KW-1185">Reference proteome</keyword>
<dbReference type="SMART" id="SM00343">
    <property type="entry name" value="ZnF_C2HC"/>
    <property type="match status" value="1"/>
</dbReference>
<evidence type="ECO:0000313" key="6">
    <source>
        <dbReference type="Proteomes" id="UP001178508"/>
    </source>
</evidence>
<feature type="domain" description="CCHC-type" evidence="4">
    <location>
        <begin position="856"/>
        <end position="870"/>
    </location>
</feature>
<keyword evidence="1" id="KW-0862">Zinc</keyword>
<dbReference type="PANTHER" id="PTHR33166">
    <property type="entry name" value="GAG_P30 DOMAIN-CONTAINING PROTEIN"/>
    <property type="match status" value="1"/>
</dbReference>
<gene>
    <name evidence="5" type="ORF">XNOV1_A037007</name>
</gene>
<dbReference type="InterPro" id="IPR001878">
    <property type="entry name" value="Znf_CCHC"/>
</dbReference>
<sequence>MEIKSLKKNLRKELACKEDLWAEIKEKNAMQLATEKLEVSGLQEELKSTTELLKRAVKQRRKRTKAYLDTLDLLNQKDLELKRTEEDWRNKCNELQKCLDEQISNLQILHLNKHQLDPSEEGKQEEEMEKKKEKRKEEETKQEEEKEKEKREEEEKKQEKEIEKSKQEEEAEKMVEEEEEERKEEEKEKQKEEQEDEKSSPKEKGSKKDEEEKWIEGEKMTKEKQVKKKRKRRGQKKKITVHEPFGVFSDLPARIQIDLFFAKKIKPCRPAEVSISLFTSSNGRRKLPRQFGVRSGIPRAIVWAGAWTVTGHPGKTKDFQPPNLKFFCEKGGLTKTAPDHCRWDSTNKIQQIHLHLNKVIRSAETSVWNLSRQTHWMGCKLSKEVGPPEGPIVEIMRKKCGDKSLKYLNIWTTEFGFPTGGSLSLKNISKLEEELKAKEQRMRRKNKVSVRKLELIEGQKECLQMWKTEAEIRNKKLMQKQLPFSCEKVETIEKPDSHKQRTQNSQISSSLYPQLAALKLDPDLDGNPPYHPSAPPRYNSATPSKSRLQPQASSETARPEMPGPSQDSTTKPPSPIAHRLRQSNKETAFNMPMVEVSGPQGATLVFRPWTSEDITAASQHLPNPTASGKMFTEQFLTFCQEFKPTMNELKRLLITKMKPTDWQKIAKEFPNADLRCGHITWEDESNAQYRLAVNKLCSAFTQAFPAKINMEKITACKQKTGENPDEYLTRLTDTFNTHSGLQPPKEVGNTPDVWEIHLCNSFLNGLKPNIVTAVKNSCIGWDDARLSELRRHAIHAHDQILSQNTKKEETTQKELHLAAITMYNTIQEHGHRYPGHRGTGRGHHKNWDRRPRGDVCFLCGKHGHWRRDCPGNTSSNAIDKSD</sequence>
<organism evidence="5 6">
    <name type="scientific">Xyrichtys novacula</name>
    <name type="common">Pearly razorfish</name>
    <name type="synonym">Hemipteronotus novacula</name>
    <dbReference type="NCBI Taxonomy" id="13765"/>
    <lineage>
        <taxon>Eukaryota</taxon>
        <taxon>Metazoa</taxon>
        <taxon>Chordata</taxon>
        <taxon>Craniata</taxon>
        <taxon>Vertebrata</taxon>
        <taxon>Euteleostomi</taxon>
        <taxon>Actinopterygii</taxon>
        <taxon>Neopterygii</taxon>
        <taxon>Teleostei</taxon>
        <taxon>Neoteleostei</taxon>
        <taxon>Acanthomorphata</taxon>
        <taxon>Eupercaria</taxon>
        <taxon>Labriformes</taxon>
        <taxon>Labridae</taxon>
        <taxon>Xyrichtys</taxon>
    </lineage>
</organism>
<dbReference type="Proteomes" id="UP001178508">
    <property type="component" value="Chromosome 8"/>
</dbReference>
<feature type="region of interest" description="Disordered" evidence="3">
    <location>
        <begin position="114"/>
        <end position="237"/>
    </location>
</feature>
<protein>
    <submittedName>
        <fullName evidence="5">Uncharacterized protein LOC127360787</fullName>
    </submittedName>
</protein>
<keyword evidence="1" id="KW-0863">Zinc-finger</keyword>
<evidence type="ECO:0000256" key="1">
    <source>
        <dbReference type="PROSITE-ProRule" id="PRU00047"/>
    </source>
</evidence>
<dbReference type="PROSITE" id="PS50158">
    <property type="entry name" value="ZF_CCHC"/>
    <property type="match status" value="1"/>
</dbReference>
<dbReference type="AlphaFoldDB" id="A0AAV1FL37"/>
<evidence type="ECO:0000313" key="5">
    <source>
        <dbReference type="EMBL" id="CAJ1061750.1"/>
    </source>
</evidence>
<evidence type="ECO:0000259" key="4">
    <source>
        <dbReference type="PROSITE" id="PS50158"/>
    </source>
</evidence>
<proteinExistence type="predicted"/>
<reference evidence="5" key="1">
    <citation type="submission" date="2023-08" db="EMBL/GenBank/DDBJ databases">
        <authorList>
            <person name="Alioto T."/>
            <person name="Alioto T."/>
            <person name="Gomez Garrido J."/>
        </authorList>
    </citation>
    <scope>NUCLEOTIDE SEQUENCE</scope>
</reference>
<feature type="compositionally biased region" description="Basic and acidic residues" evidence="3">
    <location>
        <begin position="184"/>
        <end position="224"/>
    </location>
</feature>
<dbReference type="InterPro" id="IPR036875">
    <property type="entry name" value="Znf_CCHC_sf"/>
</dbReference>
<evidence type="ECO:0000256" key="2">
    <source>
        <dbReference type="SAM" id="Coils"/>
    </source>
</evidence>
<keyword evidence="2" id="KW-0175">Coiled coil</keyword>
<evidence type="ECO:0000256" key="3">
    <source>
        <dbReference type="SAM" id="MobiDB-lite"/>
    </source>
</evidence>
<feature type="compositionally biased region" description="Basic residues" evidence="3">
    <location>
        <begin position="225"/>
        <end position="237"/>
    </location>
</feature>
<dbReference type="EMBL" id="OY660871">
    <property type="protein sequence ID" value="CAJ1061750.1"/>
    <property type="molecule type" value="Genomic_DNA"/>
</dbReference>
<name>A0AAV1FL37_XYRNO</name>
<dbReference type="Gene3D" id="4.10.60.10">
    <property type="entry name" value="Zinc finger, CCHC-type"/>
    <property type="match status" value="1"/>
</dbReference>
<feature type="region of interest" description="Disordered" evidence="3">
    <location>
        <begin position="520"/>
        <end position="577"/>
    </location>
</feature>
<dbReference type="SUPFAM" id="SSF57756">
    <property type="entry name" value="Retrovirus zinc finger-like domains"/>
    <property type="match status" value="1"/>
</dbReference>